<dbReference type="EMBL" id="JANBUL010000013">
    <property type="protein sequence ID" value="KAJ2785292.1"/>
    <property type="molecule type" value="Genomic_DNA"/>
</dbReference>
<comment type="caution">
    <text evidence="2">The sequence shown here is derived from an EMBL/GenBank/DDBJ whole genome shotgun (WGS) entry which is preliminary data.</text>
</comment>
<dbReference type="GO" id="GO:0045048">
    <property type="term" value="P:protein insertion into ER membrane"/>
    <property type="evidence" value="ECO:0007669"/>
    <property type="project" value="InterPro"/>
</dbReference>
<dbReference type="Gene3D" id="1.25.40.10">
    <property type="entry name" value="Tetratricopeptide repeat domain"/>
    <property type="match status" value="1"/>
</dbReference>
<dbReference type="AlphaFoldDB" id="A0A9W8LLG1"/>
<gene>
    <name evidence="2" type="ORF">H4R18_000616</name>
</gene>
<name>A0A9W8LLG1_9FUNG</name>
<reference evidence="2" key="1">
    <citation type="submission" date="2022-07" db="EMBL/GenBank/DDBJ databases">
        <title>Phylogenomic reconstructions and comparative analyses of Kickxellomycotina fungi.</title>
        <authorList>
            <person name="Reynolds N.K."/>
            <person name="Stajich J.E."/>
            <person name="Barry K."/>
            <person name="Grigoriev I.V."/>
            <person name="Crous P."/>
            <person name="Smith M.E."/>
        </authorList>
    </citation>
    <scope>NUCLEOTIDE SEQUENCE</scope>
    <source>
        <strain evidence="2">NBRC 105414</strain>
    </source>
</reference>
<dbReference type="Proteomes" id="UP001140217">
    <property type="component" value="Unassembled WGS sequence"/>
</dbReference>
<dbReference type="Pfam" id="PF04190">
    <property type="entry name" value="GET4"/>
    <property type="match status" value="1"/>
</dbReference>
<organism evidence="2 3">
    <name type="scientific">Coemansia javaensis</name>
    <dbReference type="NCBI Taxonomy" id="2761396"/>
    <lineage>
        <taxon>Eukaryota</taxon>
        <taxon>Fungi</taxon>
        <taxon>Fungi incertae sedis</taxon>
        <taxon>Zoopagomycota</taxon>
        <taxon>Kickxellomycotina</taxon>
        <taxon>Kickxellomycetes</taxon>
        <taxon>Kickxellales</taxon>
        <taxon>Kickxellaceae</taxon>
        <taxon>Coemansia</taxon>
    </lineage>
</organism>
<evidence type="ECO:0000313" key="2">
    <source>
        <dbReference type="EMBL" id="KAJ2785292.1"/>
    </source>
</evidence>
<comment type="similarity">
    <text evidence="1">Belongs to the GET4 family.</text>
</comment>
<dbReference type="GO" id="GO:0005829">
    <property type="term" value="C:cytosol"/>
    <property type="evidence" value="ECO:0007669"/>
    <property type="project" value="TreeGrafter"/>
</dbReference>
<evidence type="ECO:0000256" key="1">
    <source>
        <dbReference type="ARBA" id="ARBA00005351"/>
    </source>
</evidence>
<dbReference type="InterPro" id="IPR007317">
    <property type="entry name" value="GET4"/>
</dbReference>
<keyword evidence="3" id="KW-1185">Reference proteome</keyword>
<dbReference type="PANTHER" id="PTHR12875">
    <property type="entry name" value="GOLGI TO ER TRAFFIC PROTEIN 4 HOMOLOG"/>
    <property type="match status" value="1"/>
</dbReference>
<sequence length="329" mass="36155">MTTSNARIERSLGLLRQNLVDGNYYEGHQELRAIAVRLVKQKKHERAVQLLYLGALELCQYNQWGSVADLAAFMINIYVEEKVPVTDESRERVCEILERLSQATEYYPRVYEAATQWAIKAAGDSVGDVQLHHFIGCLLRNKGRYQEAEQHFLVGTPESAAALGGMLFDWAARTAASDYGLFAARGVLKYLAAGWYDAAGLCWRAFAARLAQHEAAGAEQRSGGLDTKAGPVYRSAAHELANAVQLVLLAVERADGSPSSQAARVFGQIRSRYESRFGDNGPAVHELLDAVAERYFGVVVQRQPSLFDLVSSFLDKPAPPSIGSGEAMD</sequence>
<evidence type="ECO:0000313" key="3">
    <source>
        <dbReference type="Proteomes" id="UP001140217"/>
    </source>
</evidence>
<dbReference type="PANTHER" id="PTHR12875:SF0">
    <property type="entry name" value="GOLGI TO ER TRAFFIC PROTEIN 4 HOMOLOG"/>
    <property type="match status" value="1"/>
</dbReference>
<accession>A0A9W8LLG1</accession>
<proteinExistence type="inferred from homology"/>
<evidence type="ECO:0008006" key="4">
    <source>
        <dbReference type="Google" id="ProtNLM"/>
    </source>
</evidence>
<protein>
    <recommendedName>
        <fullName evidence="4">DUF410-domain-containing protein</fullName>
    </recommendedName>
</protein>
<dbReference type="OrthoDB" id="10252405at2759"/>
<dbReference type="InterPro" id="IPR011990">
    <property type="entry name" value="TPR-like_helical_dom_sf"/>
</dbReference>